<dbReference type="Proteomes" id="UP000266426">
    <property type="component" value="Unassembled WGS sequence"/>
</dbReference>
<dbReference type="PANTHER" id="PTHR43393:SF3">
    <property type="entry name" value="LYSINE DECARBOXYLASE-LIKE PROTEIN"/>
    <property type="match status" value="1"/>
</dbReference>
<dbReference type="EMBL" id="QZJZ01000010">
    <property type="protein sequence ID" value="RJP61704.1"/>
    <property type="molecule type" value="Genomic_DNA"/>
</dbReference>
<dbReference type="Gene3D" id="3.40.50.450">
    <property type="match status" value="1"/>
</dbReference>
<reference evidence="1 2" key="1">
    <citation type="journal article" date="2017" name="ISME J.">
        <title>Energy and carbon metabolisms in a deep terrestrial subsurface fluid microbial community.</title>
        <authorList>
            <person name="Momper L."/>
            <person name="Jungbluth S.P."/>
            <person name="Lee M.D."/>
            <person name="Amend J.P."/>
        </authorList>
    </citation>
    <scope>NUCLEOTIDE SEQUENCE [LARGE SCALE GENOMIC DNA]</scope>
    <source>
        <strain evidence="1">SURF_26</strain>
    </source>
</reference>
<protein>
    <submittedName>
        <fullName evidence="1">TIGR00725 family protein</fullName>
    </submittedName>
</protein>
<dbReference type="InterPro" id="IPR052341">
    <property type="entry name" value="LOG_family_nucleotidases"/>
</dbReference>
<gene>
    <name evidence="1" type="ORF">C4541_01515</name>
</gene>
<dbReference type="Pfam" id="PF18306">
    <property type="entry name" value="LDcluster4"/>
    <property type="match status" value="1"/>
</dbReference>
<organism evidence="1 2">
    <name type="scientific">Candidatus Auribacter fodinae</name>
    <dbReference type="NCBI Taxonomy" id="2093366"/>
    <lineage>
        <taxon>Bacteria</taxon>
        <taxon>Pseudomonadati</taxon>
        <taxon>Candidatus Auribacterota</taxon>
        <taxon>Candidatus Auribacteria</taxon>
        <taxon>Candidatus Auribacterales</taxon>
        <taxon>Candidatus Auribacteraceae</taxon>
        <taxon>Candidatus Auribacter</taxon>
    </lineage>
</organism>
<dbReference type="AlphaFoldDB" id="A0A3A4RGI5"/>
<dbReference type="InterPro" id="IPR005268">
    <property type="entry name" value="CHP00725"/>
</dbReference>
<proteinExistence type="predicted"/>
<evidence type="ECO:0000313" key="2">
    <source>
        <dbReference type="Proteomes" id="UP000266426"/>
    </source>
</evidence>
<dbReference type="NCBIfam" id="TIGR00725">
    <property type="entry name" value="TIGR00725 family protein"/>
    <property type="match status" value="1"/>
</dbReference>
<comment type="caution">
    <text evidence="1">The sequence shown here is derived from an EMBL/GenBank/DDBJ whole genome shotgun (WGS) entry which is preliminary data.</text>
</comment>
<dbReference type="GO" id="GO:0005829">
    <property type="term" value="C:cytosol"/>
    <property type="evidence" value="ECO:0007669"/>
    <property type="project" value="TreeGrafter"/>
</dbReference>
<sequence length="169" mass="18020">MGEYMRYKQVVVIGGRDASAEQIEIGYQIGSEIALRGFVTISGGKSGVMQAVSRGAADHGGIVIGILPGTEFDEANEYCSVVIPTGIGYARNLFNVLSGDLIISIGGATGTLSELAYAWQYRKKIVACSFTGGWSAKLAGSQIDDYRVDTIIDASSMEDVKKHLDMLLN</sequence>
<dbReference type="PANTHER" id="PTHR43393">
    <property type="entry name" value="CYTOKININ RIBOSIDE 5'-MONOPHOSPHATE PHOSPHORIBOHYDROLASE"/>
    <property type="match status" value="1"/>
</dbReference>
<dbReference type="SUPFAM" id="SSF102405">
    <property type="entry name" value="MCP/YpsA-like"/>
    <property type="match status" value="1"/>
</dbReference>
<accession>A0A3A4RGI5</accession>
<name>A0A3A4RGI5_9BACT</name>
<dbReference type="InterPro" id="IPR041164">
    <property type="entry name" value="LDcluster4"/>
</dbReference>
<evidence type="ECO:0000313" key="1">
    <source>
        <dbReference type="EMBL" id="RJP61704.1"/>
    </source>
</evidence>